<keyword evidence="3" id="KW-1185">Reference proteome</keyword>
<evidence type="ECO:0000313" key="3">
    <source>
        <dbReference type="Proteomes" id="UP001596915"/>
    </source>
</evidence>
<dbReference type="Proteomes" id="UP001596915">
    <property type="component" value="Unassembled WGS sequence"/>
</dbReference>
<name>A0ABW2X6W8_9ACTN</name>
<gene>
    <name evidence="2" type="ORF">ACFQ2K_50050</name>
</gene>
<protein>
    <submittedName>
        <fullName evidence="2">Helix-turn-helix domain-containing protein</fullName>
    </submittedName>
</protein>
<dbReference type="InterPro" id="IPR025246">
    <property type="entry name" value="IS30-like_HTH"/>
</dbReference>
<organism evidence="2 3">
    <name type="scientific">Streptomyces sanglieri</name>
    <dbReference type="NCBI Taxonomy" id="193460"/>
    <lineage>
        <taxon>Bacteria</taxon>
        <taxon>Bacillati</taxon>
        <taxon>Actinomycetota</taxon>
        <taxon>Actinomycetes</taxon>
        <taxon>Kitasatosporales</taxon>
        <taxon>Streptomycetaceae</taxon>
        <taxon>Streptomyces</taxon>
    </lineage>
</organism>
<sequence length="69" mass="7950">MSARFLYQSGGVRLTPQQRSELHLTSSEREEISRGIAAGESARQLARRLCQVERVLEGVSRFDAFRLRW</sequence>
<proteinExistence type="predicted"/>
<evidence type="ECO:0000313" key="2">
    <source>
        <dbReference type="EMBL" id="MFD0629564.1"/>
    </source>
</evidence>
<accession>A0ABW2X6W8</accession>
<feature type="domain" description="Transposase IS30-like HTH" evidence="1">
    <location>
        <begin position="23"/>
        <end position="50"/>
    </location>
</feature>
<dbReference type="EMBL" id="JBHTGL010000008">
    <property type="protein sequence ID" value="MFD0629564.1"/>
    <property type="molecule type" value="Genomic_DNA"/>
</dbReference>
<comment type="caution">
    <text evidence="2">The sequence shown here is derived from an EMBL/GenBank/DDBJ whole genome shotgun (WGS) entry which is preliminary data.</text>
</comment>
<dbReference type="Pfam" id="PF13936">
    <property type="entry name" value="HTH_38"/>
    <property type="match status" value="1"/>
</dbReference>
<reference evidence="3" key="1">
    <citation type="journal article" date="2019" name="Int. J. Syst. Evol. Microbiol.">
        <title>The Global Catalogue of Microorganisms (GCM) 10K type strain sequencing project: providing services to taxonomists for standard genome sequencing and annotation.</title>
        <authorList>
            <consortium name="The Broad Institute Genomics Platform"/>
            <consortium name="The Broad Institute Genome Sequencing Center for Infectious Disease"/>
            <person name="Wu L."/>
            <person name="Ma J."/>
        </authorList>
    </citation>
    <scope>NUCLEOTIDE SEQUENCE [LARGE SCALE GENOMIC DNA]</scope>
    <source>
        <strain evidence="3">JCM 12607</strain>
    </source>
</reference>
<evidence type="ECO:0000259" key="1">
    <source>
        <dbReference type="Pfam" id="PF13936"/>
    </source>
</evidence>